<dbReference type="HOGENOM" id="CLU_2194413_0_0_5"/>
<dbReference type="OrthoDB" id="7856745at2"/>
<dbReference type="KEGG" id="pbr:PB2503_00335"/>
<dbReference type="AlphaFoldDB" id="E0TIH6"/>
<keyword evidence="1" id="KW-0732">Signal</keyword>
<proteinExistence type="predicted"/>
<feature type="signal peptide" evidence="1">
    <location>
        <begin position="1"/>
        <end position="26"/>
    </location>
</feature>
<organism evidence="3 4">
    <name type="scientific">Parvularcula bermudensis (strain ATCC BAA-594 / HTCC2503 / KCTC 12087)</name>
    <dbReference type="NCBI Taxonomy" id="314260"/>
    <lineage>
        <taxon>Bacteria</taxon>
        <taxon>Pseudomonadati</taxon>
        <taxon>Pseudomonadota</taxon>
        <taxon>Alphaproteobacteria</taxon>
        <taxon>Parvularculales</taxon>
        <taxon>Parvularculaceae</taxon>
        <taxon>Parvularcula</taxon>
    </lineage>
</organism>
<sequence>MHRTHLLSLTGAALLAISAAGGFALAGDDDEAAEAAALHDRAKISLAEAVAIAEERTGGRAAEAEFDVEDNALLWTVETMTRDGAEMEVEIDAVSGAILEVESEEDDD</sequence>
<evidence type="ECO:0000256" key="1">
    <source>
        <dbReference type="SAM" id="SignalP"/>
    </source>
</evidence>
<dbReference type="STRING" id="314260.PB2503_00335"/>
<feature type="chain" id="PRO_5003140703" description="PepSY domain-containing protein" evidence="1">
    <location>
        <begin position="27"/>
        <end position="108"/>
    </location>
</feature>
<reference evidence="3 4" key="2">
    <citation type="journal article" date="2011" name="J. Bacteriol.">
        <title>Complete genome sequence of strain HTCC2503T of Parvularcula bermudensis, the type species of the order "Parvularculales" in the class Alphaproteobacteria.</title>
        <authorList>
            <person name="Oh H.M."/>
            <person name="Kang I."/>
            <person name="Vergin K.L."/>
            <person name="Kang D."/>
            <person name="Rhee K.H."/>
            <person name="Giovannoni S.J."/>
            <person name="Cho J.C."/>
        </authorList>
    </citation>
    <scope>NUCLEOTIDE SEQUENCE [LARGE SCALE GENOMIC DNA]</scope>
    <source>
        <strain evidence="4">ATCC BAA-594 / HTCC2503 / KCTC 12087</strain>
    </source>
</reference>
<evidence type="ECO:0000259" key="2">
    <source>
        <dbReference type="Pfam" id="PF03413"/>
    </source>
</evidence>
<dbReference type="Proteomes" id="UP000001302">
    <property type="component" value="Chromosome"/>
</dbReference>
<accession>E0TIH6</accession>
<dbReference type="EMBL" id="CP002156">
    <property type="protein sequence ID" value="ADM10834.1"/>
    <property type="molecule type" value="Genomic_DNA"/>
</dbReference>
<evidence type="ECO:0000313" key="3">
    <source>
        <dbReference type="EMBL" id="ADM10834.1"/>
    </source>
</evidence>
<dbReference type="InterPro" id="IPR025711">
    <property type="entry name" value="PepSY"/>
</dbReference>
<dbReference type="Gene3D" id="3.10.450.40">
    <property type="match status" value="1"/>
</dbReference>
<protein>
    <recommendedName>
        <fullName evidence="2">PepSY domain-containing protein</fullName>
    </recommendedName>
</protein>
<keyword evidence="4" id="KW-1185">Reference proteome</keyword>
<feature type="domain" description="PepSY" evidence="2">
    <location>
        <begin position="43"/>
        <end position="102"/>
    </location>
</feature>
<evidence type="ECO:0000313" key="4">
    <source>
        <dbReference type="Proteomes" id="UP000001302"/>
    </source>
</evidence>
<dbReference type="RefSeq" id="WP_013301808.1">
    <property type="nucleotide sequence ID" value="NC_014414.1"/>
</dbReference>
<name>E0TIH6_PARBH</name>
<gene>
    <name evidence="3" type="ordered locus">PB2503_00335</name>
</gene>
<reference evidence="4" key="1">
    <citation type="submission" date="2010-08" db="EMBL/GenBank/DDBJ databases">
        <title>Genome sequence of Parvularcula bermudensis HTCC2503.</title>
        <authorList>
            <person name="Kang D.-M."/>
            <person name="Oh H.-M."/>
            <person name="Cho J.-C."/>
        </authorList>
    </citation>
    <scope>NUCLEOTIDE SEQUENCE [LARGE SCALE GENOMIC DNA]</scope>
    <source>
        <strain evidence="4">ATCC BAA-594 / HTCC2503 / KCTC 12087</strain>
    </source>
</reference>
<dbReference type="Pfam" id="PF03413">
    <property type="entry name" value="PepSY"/>
    <property type="match status" value="1"/>
</dbReference>
<dbReference type="eggNOG" id="COG3212">
    <property type="taxonomic scope" value="Bacteria"/>
</dbReference>